<keyword evidence="7" id="KW-0378">Hydrolase</keyword>
<organism evidence="7 8">
    <name type="scientific">Pseudocohnilembus persalinus</name>
    <name type="common">Ciliate</name>
    <dbReference type="NCBI Taxonomy" id="266149"/>
    <lineage>
        <taxon>Eukaryota</taxon>
        <taxon>Sar</taxon>
        <taxon>Alveolata</taxon>
        <taxon>Ciliophora</taxon>
        <taxon>Intramacronucleata</taxon>
        <taxon>Oligohymenophorea</taxon>
        <taxon>Scuticociliatia</taxon>
        <taxon>Philasterida</taxon>
        <taxon>Pseudocohnilembidae</taxon>
        <taxon>Pseudocohnilembus</taxon>
    </lineage>
</organism>
<feature type="region of interest" description="Disordered" evidence="5">
    <location>
        <begin position="414"/>
        <end position="530"/>
    </location>
</feature>
<proteinExistence type="inferred from homology"/>
<feature type="compositionally biased region" description="Polar residues" evidence="5">
    <location>
        <begin position="414"/>
        <end position="431"/>
    </location>
</feature>
<dbReference type="InParanoid" id="A0A0V0QX60"/>
<evidence type="ECO:0000313" key="8">
    <source>
        <dbReference type="Proteomes" id="UP000054937"/>
    </source>
</evidence>
<evidence type="ECO:0000256" key="3">
    <source>
        <dbReference type="ARBA" id="ARBA00013044"/>
    </source>
</evidence>
<feature type="region of interest" description="Disordered" evidence="5">
    <location>
        <begin position="124"/>
        <end position="150"/>
    </location>
</feature>
<dbReference type="PROSITE" id="PS50275">
    <property type="entry name" value="SAC"/>
    <property type="match status" value="1"/>
</dbReference>
<feature type="compositionally biased region" description="Low complexity" evidence="5">
    <location>
        <begin position="608"/>
        <end position="620"/>
    </location>
</feature>
<dbReference type="EMBL" id="LDAU01000090">
    <property type="protein sequence ID" value="KRX06979.1"/>
    <property type="molecule type" value="Genomic_DNA"/>
</dbReference>
<keyword evidence="7" id="KW-0540">Nuclease</keyword>
<dbReference type="Pfam" id="PF22669">
    <property type="entry name" value="Exo_endo_phos2"/>
    <property type="match status" value="1"/>
</dbReference>
<feature type="coiled-coil region" evidence="4">
    <location>
        <begin position="1699"/>
        <end position="1733"/>
    </location>
</feature>
<dbReference type="GO" id="GO:0004439">
    <property type="term" value="F:phosphatidylinositol-4,5-bisphosphate 5-phosphatase activity"/>
    <property type="evidence" value="ECO:0007669"/>
    <property type="project" value="UniProtKB-EC"/>
</dbReference>
<feature type="compositionally biased region" description="Basic and acidic residues" evidence="5">
    <location>
        <begin position="9"/>
        <end position="20"/>
    </location>
</feature>
<feature type="coiled-coil region" evidence="4">
    <location>
        <begin position="1763"/>
        <end position="1812"/>
    </location>
</feature>
<dbReference type="EC" id="3.1.3.36" evidence="3"/>
<feature type="compositionally biased region" description="Basic and acidic residues" evidence="5">
    <location>
        <begin position="1676"/>
        <end position="1691"/>
    </location>
</feature>
<dbReference type="InterPro" id="IPR000300">
    <property type="entry name" value="IPPc"/>
</dbReference>
<feature type="compositionally biased region" description="Low complexity" evidence="5">
    <location>
        <begin position="444"/>
        <end position="469"/>
    </location>
</feature>
<dbReference type="SMART" id="SM00128">
    <property type="entry name" value="IPPc"/>
    <property type="match status" value="1"/>
</dbReference>
<comment type="similarity">
    <text evidence="2">In the central section; belongs to the inositol 1,4,5-trisphosphate 5-phosphatase family.</text>
</comment>
<feature type="domain" description="SAC" evidence="6">
    <location>
        <begin position="956"/>
        <end position="1296"/>
    </location>
</feature>
<evidence type="ECO:0000259" key="6">
    <source>
        <dbReference type="PROSITE" id="PS50275"/>
    </source>
</evidence>
<reference evidence="7 8" key="1">
    <citation type="journal article" date="2015" name="Sci. Rep.">
        <title>Genome of the facultative scuticociliatosis pathogen Pseudocohnilembus persalinus provides insight into its virulence through horizontal gene transfer.</title>
        <authorList>
            <person name="Xiong J."/>
            <person name="Wang G."/>
            <person name="Cheng J."/>
            <person name="Tian M."/>
            <person name="Pan X."/>
            <person name="Warren A."/>
            <person name="Jiang C."/>
            <person name="Yuan D."/>
            <person name="Miao W."/>
        </authorList>
    </citation>
    <scope>NUCLEOTIDE SEQUENCE [LARGE SCALE GENOMIC DNA]</scope>
    <source>
        <strain evidence="7">36N120E</strain>
    </source>
</reference>
<dbReference type="GO" id="GO:0046856">
    <property type="term" value="P:phosphatidylinositol dephosphorylation"/>
    <property type="evidence" value="ECO:0007669"/>
    <property type="project" value="InterPro"/>
</dbReference>
<dbReference type="Gene3D" id="3.60.10.10">
    <property type="entry name" value="Endonuclease/exonuclease/phosphatase"/>
    <property type="match status" value="1"/>
</dbReference>
<sequence length="1812" mass="214728">MNYQFSPDKQTDNEEQIDKNAKKITLNDLCTEDKARVGQLIKRLAELEQEKNEWKQNYLELQQNYQELFNKYEIQNQELVRQSKLLREEYEQSLKLLKTHEPNSKRDQRSLEKIKKQVIEQQEEQIQQQEKHEQMFQSQQKKSSEQTSKLIQLKKKQQQLMEQQKQLQMGIFNNDIQYSTEEISRSMNLEDINYINQDFLENINNNNTVQKDKNGNIEVGDQQNSDINNNNNNQHFLSQQNQQFQKFQNFNHQLSQRVEPQNLNFKVKDLIKEKNKRSQSITNAQQTEIQQGKLANKGQLQDLKKQIESFSKSLKKINFSGMKSQVQEKQKNTPEKEKSIKQQNLNNQLQQFNVNNNNSQEELFFSQNSDINQEKQQFESPNFKEISKNLEKAQQWIQKKKQEVEELSQRKLYNQQHSNSQSRTNSLRQQNQQGSSKDIKDKQSSQAYQQQQYQNSLNQQSQSQQNKNYDFQNKKSRSRSKSKSKSNTNSKSRSISGNKQSQKILKDINNKNVTQKSNLKKISNKKQKELSNLSQYQYQQNQEEQNQFLQQQQKSKYALNNSKILHSHKDSLLFNLENMNENQLLEYKNLLDEQLKQQYHIKPSNSVQKQNQQNQQTLKKQATDESFNQKIQEFIKIKERIEKSSSLKNGEKQNQQSVNSLNVYNATSQNNENFDQQNQSNHQLSQQYQMYLQSYNNSDQKPREVQNLQHIFQNNFIQQNNNNKDQNINAKQMSQFQKFQQNFSILNSQQQEQETFNEKQFNQIDFKNLENSYSQNFESSSGNFKNNFNNFDQNQNKSQYFTNINSVKSNSYQQKPEQKYDADYDENLFQIVDLLNDEDDILAQLEAQPSLLPNIKTRLIIYGDLRMEECDTMSQNIDGLCAKKNFLLVNQTPYQVHAVLGIQQIIDQQFLVIVKDCNVSTIINNRPIYAIEKIDFIPFTLIQQQNKNEFLEDCHYFSYEYKLTLSQQRISQNQEYYTKDFMWNYNLSKDFFNQQVSPKWICQMIQGYIGQSLTRYNLQDKEQFQFIIITRRSIFRSGTRCNHRGIDLDGYTANFVETEIMFIYDNLLISHTQIRGSAPILWEQKGIKQKIRVLGSQDISKEAFLKHFKLLNEMYKGKIVSITLMSDKKEGELIITNTMRKHYDDLIESGQLSKNQVEVLYYDLKKEMKGGKTQNINPYLEENIKNQFLASGYFMKNTETSQIMNIQKGIFRTNCKSSLDRTNLFQIKLGCFIIEQAIETIKNHNPSEKKKLIAYYDEYENALSLVDSNPSQYPFINEYKQHFSESGNAISKIYANTDALTEHVITKGNKFFGKLKAGFSSLKRLYSARFTDSEKHKAIDVILGNDFGSNNLNTGYNEIIQKHMKEAEQQYTVVKKLNIYAITWNIQAMNIENYAVDIQFKNMFQWGENLEAPDIICVSLQEMIEEQKNILHDSQRRKGWEQIIQNNLQNLPIKYVMVDCHDLSGILQIIYTKESLKEQIRKVEHDSLKLHKLKTKGAVIQRFEIMNTELCFVNTHLTSGANNESERFEDFEEIHKQSFQREGMSKFQRKRIEQNDFVILMGDLNFRVNQSYEIAFQQIEKLQELKYQLFNLQQQPDCDKQQIQQISKEYNSVFEAYLKLDEFKINKNKPFYNLYKEGNINFFPTYRYDIQQNYQFYDKNYKRPPILSQSVPENMKQNEENKQNSENKNQSDDNLESNYQEEKKLLDLQNQQIQNLKQKLNNINTHSTIQEEESSIQESGLGQQISDICEQICLEEQEKQDQNVDIQENFDDQNQKIQQMQEKLELNQQNIEQKLKQNAVEYEEINHSEEEE</sequence>
<name>A0A0V0QX60_PSEPJ</name>
<feature type="region of interest" description="Disordered" evidence="5">
    <location>
        <begin position="1675"/>
        <end position="1696"/>
    </location>
</feature>
<evidence type="ECO:0000313" key="7">
    <source>
        <dbReference type="EMBL" id="KRX06979.1"/>
    </source>
</evidence>
<dbReference type="Pfam" id="PF02383">
    <property type="entry name" value="Syja_N"/>
    <property type="match status" value="1"/>
</dbReference>
<dbReference type="Proteomes" id="UP000054937">
    <property type="component" value="Unassembled WGS sequence"/>
</dbReference>
<gene>
    <name evidence="7" type="ORF">PPERSA_07142</name>
</gene>
<keyword evidence="4" id="KW-0175">Coiled coil</keyword>
<dbReference type="InterPro" id="IPR002013">
    <property type="entry name" value="SAC_dom"/>
</dbReference>
<comment type="caution">
    <text evidence="7">The sequence shown here is derived from an EMBL/GenBank/DDBJ whole genome shotgun (WGS) entry which is preliminary data.</text>
</comment>
<dbReference type="GO" id="GO:0004519">
    <property type="term" value="F:endonuclease activity"/>
    <property type="evidence" value="ECO:0007669"/>
    <property type="project" value="UniProtKB-KW"/>
</dbReference>
<protein>
    <recommendedName>
        <fullName evidence="3">phosphoinositide 5-phosphatase</fullName>
        <ecNumber evidence="3">3.1.3.36</ecNumber>
    </recommendedName>
</protein>
<comment type="similarity">
    <text evidence="1">Belongs to the synaptojanin family.</text>
</comment>
<dbReference type="GO" id="GO:0005783">
    <property type="term" value="C:endoplasmic reticulum"/>
    <property type="evidence" value="ECO:0007669"/>
    <property type="project" value="TreeGrafter"/>
</dbReference>
<feature type="compositionally biased region" description="Basic residues" evidence="5">
    <location>
        <begin position="474"/>
        <end position="484"/>
    </location>
</feature>
<dbReference type="PANTHER" id="PTHR45662">
    <property type="entry name" value="PHOSPHATIDYLINOSITIDE PHOSPHATASE SAC1"/>
    <property type="match status" value="1"/>
</dbReference>
<dbReference type="PANTHER" id="PTHR45662:SF2">
    <property type="entry name" value="PHOSPHATIDYLINOSITOL-3-PHOSPHATASE SAC1"/>
    <property type="match status" value="1"/>
</dbReference>
<feature type="region of interest" description="Disordered" evidence="5">
    <location>
        <begin position="321"/>
        <end position="340"/>
    </location>
</feature>
<dbReference type="GO" id="GO:0004527">
    <property type="term" value="F:exonuclease activity"/>
    <property type="evidence" value="ECO:0007669"/>
    <property type="project" value="UniProtKB-KW"/>
</dbReference>
<feature type="region of interest" description="Disordered" evidence="5">
    <location>
        <begin position="602"/>
        <end position="624"/>
    </location>
</feature>
<accession>A0A0V0QX60</accession>
<evidence type="ECO:0000256" key="2">
    <source>
        <dbReference type="ARBA" id="ARBA00009678"/>
    </source>
</evidence>
<dbReference type="OrthoDB" id="405996at2759"/>
<keyword evidence="8" id="KW-1185">Reference proteome</keyword>
<keyword evidence="7" id="KW-0269">Exonuclease</keyword>
<evidence type="ECO:0000256" key="1">
    <source>
        <dbReference type="ARBA" id="ARBA00008943"/>
    </source>
</evidence>
<feature type="compositionally biased region" description="Low complexity" evidence="5">
    <location>
        <begin position="485"/>
        <end position="494"/>
    </location>
</feature>
<evidence type="ECO:0000256" key="4">
    <source>
        <dbReference type="SAM" id="Coils"/>
    </source>
</evidence>
<dbReference type="SUPFAM" id="SSF56219">
    <property type="entry name" value="DNase I-like"/>
    <property type="match status" value="1"/>
</dbReference>
<feature type="region of interest" description="Disordered" evidence="5">
    <location>
        <begin position="1"/>
        <end position="20"/>
    </location>
</feature>
<feature type="compositionally biased region" description="Low complexity" evidence="5">
    <location>
        <begin position="135"/>
        <end position="150"/>
    </location>
</feature>
<dbReference type="InterPro" id="IPR036691">
    <property type="entry name" value="Endo/exonu/phosph_ase_sf"/>
</dbReference>
<feature type="compositionally biased region" description="Low complexity" evidence="5">
    <location>
        <begin position="221"/>
        <end position="234"/>
    </location>
</feature>
<feature type="compositionally biased region" description="Basic and acidic residues" evidence="5">
    <location>
        <begin position="326"/>
        <end position="340"/>
    </location>
</feature>
<evidence type="ECO:0000256" key="5">
    <source>
        <dbReference type="SAM" id="MobiDB-lite"/>
    </source>
</evidence>
<feature type="region of interest" description="Disordered" evidence="5">
    <location>
        <begin position="207"/>
        <end position="234"/>
    </location>
</feature>
<dbReference type="GO" id="GO:0043812">
    <property type="term" value="F:phosphatidylinositol-4-phosphate phosphatase activity"/>
    <property type="evidence" value="ECO:0007669"/>
    <property type="project" value="TreeGrafter"/>
</dbReference>
<keyword evidence="7" id="KW-0255">Endonuclease</keyword>